<dbReference type="Pfam" id="PF11167">
    <property type="entry name" value="DUF2953"/>
    <property type="match status" value="1"/>
</dbReference>
<keyword evidence="2" id="KW-1133">Transmembrane helix</keyword>
<feature type="compositionally biased region" description="Basic and acidic residues" evidence="1">
    <location>
        <begin position="49"/>
        <end position="63"/>
    </location>
</feature>
<feature type="transmembrane region" description="Helical" evidence="2">
    <location>
        <begin position="249"/>
        <end position="274"/>
    </location>
</feature>
<dbReference type="AlphaFoldDB" id="A0A9D1GU68"/>
<dbReference type="Proteomes" id="UP000824136">
    <property type="component" value="Unassembled WGS sequence"/>
</dbReference>
<organism evidence="3 4">
    <name type="scientific">Candidatus Faeciplasma pullistercoris</name>
    <dbReference type="NCBI Taxonomy" id="2840800"/>
    <lineage>
        <taxon>Bacteria</taxon>
        <taxon>Bacillati</taxon>
        <taxon>Bacillota</taxon>
        <taxon>Clostridia</taxon>
        <taxon>Eubacteriales</taxon>
        <taxon>Oscillospiraceae</taxon>
        <taxon>Oscillospiraceae incertae sedis</taxon>
        <taxon>Candidatus Faeciplasma</taxon>
    </lineage>
</organism>
<feature type="region of interest" description="Disordered" evidence="1">
    <location>
        <begin position="49"/>
        <end position="157"/>
    </location>
</feature>
<accession>A0A9D1GU68</accession>
<name>A0A9D1GU68_9FIRM</name>
<evidence type="ECO:0000256" key="2">
    <source>
        <dbReference type="SAM" id="Phobius"/>
    </source>
</evidence>
<keyword evidence="2" id="KW-0812">Transmembrane</keyword>
<reference evidence="3" key="2">
    <citation type="journal article" date="2021" name="PeerJ">
        <title>Extensive microbial diversity within the chicken gut microbiome revealed by metagenomics and culture.</title>
        <authorList>
            <person name="Gilroy R."/>
            <person name="Ravi A."/>
            <person name="Getino M."/>
            <person name="Pursley I."/>
            <person name="Horton D.L."/>
            <person name="Alikhan N.F."/>
            <person name="Baker D."/>
            <person name="Gharbi K."/>
            <person name="Hall N."/>
            <person name="Watson M."/>
            <person name="Adriaenssens E.M."/>
            <person name="Foster-Nyarko E."/>
            <person name="Jarju S."/>
            <person name="Secka A."/>
            <person name="Antonio M."/>
            <person name="Oren A."/>
            <person name="Chaudhuri R.R."/>
            <person name="La Ragione R."/>
            <person name="Hildebrand F."/>
            <person name="Pallen M.J."/>
        </authorList>
    </citation>
    <scope>NUCLEOTIDE SEQUENCE</scope>
    <source>
        <strain evidence="3">CHK33-4379</strain>
    </source>
</reference>
<reference evidence="3" key="1">
    <citation type="submission" date="2020-10" db="EMBL/GenBank/DDBJ databases">
        <authorList>
            <person name="Gilroy R."/>
        </authorList>
    </citation>
    <scope>NUCLEOTIDE SEQUENCE</scope>
    <source>
        <strain evidence="3">CHK33-4379</strain>
    </source>
</reference>
<feature type="compositionally biased region" description="Low complexity" evidence="1">
    <location>
        <begin position="124"/>
        <end position="148"/>
    </location>
</feature>
<proteinExistence type="predicted"/>
<dbReference type="InterPro" id="IPR021338">
    <property type="entry name" value="DUF2953"/>
</dbReference>
<evidence type="ECO:0000313" key="3">
    <source>
        <dbReference type="EMBL" id="HIT59548.1"/>
    </source>
</evidence>
<evidence type="ECO:0000313" key="4">
    <source>
        <dbReference type="Proteomes" id="UP000824136"/>
    </source>
</evidence>
<evidence type="ECO:0000256" key="1">
    <source>
        <dbReference type="SAM" id="MobiDB-lite"/>
    </source>
</evidence>
<feature type="compositionally biased region" description="Basic and acidic residues" evidence="1">
    <location>
        <begin position="97"/>
        <end position="122"/>
    </location>
</feature>
<sequence length="288" mass="31398">MGIVAGLIAVISILLSISVRADIAFDKGGVSVAVKYLWFKLYSFDARESTGKEDKDGQSDKSVFRTGAHKKSGGADKSKKASKTAAQPDGSAGKKRGGAETEHSGDEKQKGKPSDLDKEDVSRTQQETQASQTTHASQTTQASQTTHASSEEKDGAGGKLDELKQKWQEVKPFVPVAKKGFKKLLRLIRLRQLDIWLKVGGEDAYEAGMNFGRANQIFYPALSLVCCIFSVKIKHTEIRCDFEHEGFDFGGSVLVLVRPAAVLGLAIYLGINYLKIKKKLGKKDTENE</sequence>
<gene>
    <name evidence="3" type="ORF">IAC39_07560</name>
</gene>
<keyword evidence="2" id="KW-0472">Membrane</keyword>
<comment type="caution">
    <text evidence="3">The sequence shown here is derived from an EMBL/GenBank/DDBJ whole genome shotgun (WGS) entry which is preliminary data.</text>
</comment>
<dbReference type="EMBL" id="DVLL01000023">
    <property type="protein sequence ID" value="HIT59548.1"/>
    <property type="molecule type" value="Genomic_DNA"/>
</dbReference>
<protein>
    <submittedName>
        <fullName evidence="3">DUF2953 domain-containing protein</fullName>
    </submittedName>
</protein>